<comment type="catalytic activity">
    <reaction evidence="3 4">
        <text>RX + glutathione = an S-substituted glutathione + a halide anion + H(+)</text>
        <dbReference type="Rhea" id="RHEA:16437"/>
        <dbReference type="ChEBI" id="CHEBI:15378"/>
        <dbReference type="ChEBI" id="CHEBI:16042"/>
        <dbReference type="ChEBI" id="CHEBI:17792"/>
        <dbReference type="ChEBI" id="CHEBI:57925"/>
        <dbReference type="ChEBI" id="CHEBI:90779"/>
        <dbReference type="EC" id="2.5.1.18"/>
    </reaction>
</comment>
<dbReference type="GO" id="GO:0004602">
    <property type="term" value="F:glutathione peroxidase activity"/>
    <property type="evidence" value="ECO:0007669"/>
    <property type="project" value="InterPro"/>
</dbReference>
<feature type="domain" description="DSBA-like thioredoxin" evidence="6">
    <location>
        <begin position="8"/>
        <end position="211"/>
    </location>
</feature>
<gene>
    <name evidence="7" type="ORF">CHS0354_001769</name>
</gene>
<evidence type="ECO:0000256" key="1">
    <source>
        <dbReference type="ARBA" id="ARBA00006494"/>
    </source>
</evidence>
<evidence type="ECO:0000313" key="7">
    <source>
        <dbReference type="EMBL" id="KAK3592601.1"/>
    </source>
</evidence>
<dbReference type="PANTHER" id="PTHR42943:SF2">
    <property type="entry name" value="GLUTATHIONE S-TRANSFERASE KAPPA 1"/>
    <property type="match status" value="1"/>
</dbReference>
<keyword evidence="8" id="KW-1185">Reference proteome</keyword>
<dbReference type="CDD" id="cd03021">
    <property type="entry name" value="DsbA_GSTK"/>
    <property type="match status" value="1"/>
</dbReference>
<dbReference type="Proteomes" id="UP001195483">
    <property type="component" value="Unassembled WGS sequence"/>
</dbReference>
<comment type="similarity">
    <text evidence="1 4">Belongs to the GST superfamily. Kappa family.</text>
</comment>
<feature type="active site" description="Nucleophile" evidence="5">
    <location>
        <position position="17"/>
    </location>
</feature>
<dbReference type="PIRSF" id="PIRSF006386">
    <property type="entry name" value="HCCAis_GSTk"/>
    <property type="match status" value="1"/>
</dbReference>
<dbReference type="GO" id="GO:0005739">
    <property type="term" value="C:mitochondrion"/>
    <property type="evidence" value="ECO:0007669"/>
    <property type="project" value="TreeGrafter"/>
</dbReference>
<evidence type="ECO:0000259" key="6">
    <source>
        <dbReference type="Pfam" id="PF01323"/>
    </source>
</evidence>
<reference evidence="7" key="1">
    <citation type="journal article" date="2021" name="Genome Biol. Evol.">
        <title>A High-Quality Reference Genome for a Parasitic Bivalve with Doubly Uniparental Inheritance (Bivalvia: Unionida).</title>
        <authorList>
            <person name="Smith C.H."/>
        </authorList>
    </citation>
    <scope>NUCLEOTIDE SEQUENCE</scope>
    <source>
        <strain evidence="7">CHS0354</strain>
    </source>
</reference>
<dbReference type="GO" id="GO:0005777">
    <property type="term" value="C:peroxisome"/>
    <property type="evidence" value="ECO:0007669"/>
    <property type="project" value="TreeGrafter"/>
</dbReference>
<dbReference type="EMBL" id="JAEAOA010000166">
    <property type="protein sequence ID" value="KAK3592601.1"/>
    <property type="molecule type" value="Genomic_DNA"/>
</dbReference>
<organism evidence="7 8">
    <name type="scientific">Potamilus streckersoni</name>
    <dbReference type="NCBI Taxonomy" id="2493646"/>
    <lineage>
        <taxon>Eukaryota</taxon>
        <taxon>Metazoa</taxon>
        <taxon>Spiralia</taxon>
        <taxon>Lophotrochozoa</taxon>
        <taxon>Mollusca</taxon>
        <taxon>Bivalvia</taxon>
        <taxon>Autobranchia</taxon>
        <taxon>Heteroconchia</taxon>
        <taxon>Palaeoheterodonta</taxon>
        <taxon>Unionida</taxon>
        <taxon>Unionoidea</taxon>
        <taxon>Unionidae</taxon>
        <taxon>Ambleminae</taxon>
        <taxon>Lampsilini</taxon>
        <taxon>Potamilus</taxon>
    </lineage>
</organism>
<evidence type="ECO:0000313" key="8">
    <source>
        <dbReference type="Proteomes" id="UP001195483"/>
    </source>
</evidence>
<protein>
    <recommendedName>
        <fullName evidence="4">Glutathione S-transferase kappa</fullName>
        <ecNumber evidence="4">2.5.1.18</ecNumber>
    </recommendedName>
</protein>
<dbReference type="InterPro" id="IPR001853">
    <property type="entry name" value="DSBA-like_thioredoxin_dom"/>
</dbReference>
<evidence type="ECO:0000256" key="2">
    <source>
        <dbReference type="ARBA" id="ARBA00022679"/>
    </source>
</evidence>
<dbReference type="InterPro" id="IPR051924">
    <property type="entry name" value="GST_Kappa/NadH"/>
</dbReference>
<dbReference type="AlphaFoldDB" id="A0AAE0SJ09"/>
<dbReference type="InterPro" id="IPR014440">
    <property type="entry name" value="HCCAis_GSTk"/>
</dbReference>
<keyword evidence="2 4" id="KW-0808">Transferase</keyword>
<dbReference type="SUPFAM" id="SSF52833">
    <property type="entry name" value="Thioredoxin-like"/>
    <property type="match status" value="1"/>
</dbReference>
<dbReference type="GO" id="GO:0004364">
    <property type="term" value="F:glutathione transferase activity"/>
    <property type="evidence" value="ECO:0007669"/>
    <property type="project" value="UniProtKB-UniRule"/>
</dbReference>
<dbReference type="Pfam" id="PF01323">
    <property type="entry name" value="DSBA"/>
    <property type="match status" value="1"/>
</dbReference>
<dbReference type="FunFam" id="3.40.30.10:FF:000096">
    <property type="entry name" value="Glutathione S-transferase kappa"/>
    <property type="match status" value="1"/>
</dbReference>
<evidence type="ECO:0000256" key="3">
    <source>
        <dbReference type="ARBA" id="ARBA00047960"/>
    </source>
</evidence>
<reference evidence="7" key="3">
    <citation type="submission" date="2023-05" db="EMBL/GenBank/DDBJ databases">
        <authorList>
            <person name="Smith C.H."/>
        </authorList>
    </citation>
    <scope>NUCLEOTIDE SEQUENCE</scope>
    <source>
        <strain evidence="7">CHS0354</strain>
        <tissue evidence="7">Mantle</tissue>
    </source>
</reference>
<dbReference type="GO" id="GO:0006749">
    <property type="term" value="P:glutathione metabolic process"/>
    <property type="evidence" value="ECO:0007669"/>
    <property type="project" value="InterPro"/>
</dbReference>
<dbReference type="InterPro" id="IPR036249">
    <property type="entry name" value="Thioredoxin-like_sf"/>
</dbReference>
<dbReference type="PANTHER" id="PTHR42943">
    <property type="entry name" value="GLUTATHIONE S-TRANSFERASE KAPPA"/>
    <property type="match status" value="1"/>
</dbReference>
<sequence length="227" mass="26091">MGSRAKKTVELFYDVVSPYTWFAFEVLTRYKTKWNMDLKLKPFFLGGVMKGSDNKPPATVPNKARYLDKDVKRCAQYFQVPLNLPKNPAEVMFIKGTLTAQRFLTAVDIMNQEKTESVSREFWMRAWNRDEDITEMESLRQVGLKAGMNEAEVQKCLQKITDPEVKDRLKKYTDEALRHGAFGSPTIIAHVNNQPEMVFGSDRFPILATLLGEKWEGPLTELSKCKL</sequence>
<comment type="caution">
    <text evidence="7">The sequence shown here is derived from an EMBL/GenBank/DDBJ whole genome shotgun (WGS) entry which is preliminary data.</text>
</comment>
<accession>A0AAE0SJ09</accession>
<dbReference type="InterPro" id="IPR044088">
    <property type="entry name" value="GSTK"/>
</dbReference>
<reference evidence="7" key="2">
    <citation type="journal article" date="2021" name="Genome Biol. Evol.">
        <title>Developing a high-quality reference genome for a parasitic bivalve with doubly uniparental inheritance (Bivalvia: Unionida).</title>
        <authorList>
            <person name="Smith C.H."/>
        </authorList>
    </citation>
    <scope>NUCLEOTIDE SEQUENCE</scope>
    <source>
        <strain evidence="7">CHS0354</strain>
        <tissue evidence="7">Mantle</tissue>
    </source>
</reference>
<evidence type="ECO:0000256" key="5">
    <source>
        <dbReference type="PIRSR" id="PIRSR006386-1"/>
    </source>
</evidence>
<dbReference type="Gene3D" id="3.40.30.10">
    <property type="entry name" value="Glutaredoxin"/>
    <property type="match status" value="1"/>
</dbReference>
<dbReference type="EC" id="2.5.1.18" evidence="4"/>
<evidence type="ECO:0000256" key="4">
    <source>
        <dbReference type="PIRNR" id="PIRNR006386"/>
    </source>
</evidence>
<proteinExistence type="inferred from homology"/>
<name>A0AAE0SJ09_9BIVA</name>